<organism evidence="9 11">
    <name type="scientific">Shewanella psychromarinicola</name>
    <dbReference type="NCBI Taxonomy" id="2487742"/>
    <lineage>
        <taxon>Bacteria</taxon>
        <taxon>Pseudomonadati</taxon>
        <taxon>Pseudomonadota</taxon>
        <taxon>Gammaproteobacteria</taxon>
        <taxon>Alteromonadales</taxon>
        <taxon>Shewanellaceae</taxon>
        <taxon>Shewanella</taxon>
    </lineage>
</organism>
<dbReference type="EMBL" id="RKKB01000007">
    <property type="protein sequence ID" value="RPA30415.1"/>
    <property type="molecule type" value="Genomic_DNA"/>
</dbReference>
<dbReference type="GO" id="GO:0030170">
    <property type="term" value="F:pyridoxal phosphate binding"/>
    <property type="evidence" value="ECO:0007669"/>
    <property type="project" value="InterPro"/>
</dbReference>
<dbReference type="Gene3D" id="3.90.1150.10">
    <property type="entry name" value="Aspartate Aminotransferase, domain 1"/>
    <property type="match status" value="1"/>
</dbReference>
<reference evidence="9" key="3">
    <citation type="submission" date="2018-11" db="EMBL/GenBank/DDBJ databases">
        <authorList>
            <person name="Hwang Y.J."/>
            <person name="Hwang C.Y."/>
        </authorList>
    </citation>
    <scope>NUCLEOTIDE SEQUENCE</scope>
    <source>
        <strain evidence="9">R106</strain>
    </source>
</reference>
<dbReference type="PANTHER" id="PTHR45677">
    <property type="entry name" value="GLUTAMATE DECARBOXYLASE-RELATED"/>
    <property type="match status" value="1"/>
</dbReference>
<dbReference type="InterPro" id="IPR022517">
    <property type="entry name" value="Asp_decarboxylase_pyridox"/>
</dbReference>
<dbReference type="InterPro" id="IPR015421">
    <property type="entry name" value="PyrdxlP-dep_Trfase_major"/>
</dbReference>
<reference evidence="8 10" key="1">
    <citation type="submission" date="2018-11" db="EMBL/GenBank/DDBJ databases">
        <title>Shewanella sp. M2.</title>
        <authorList>
            <person name="Hwang Y.J."/>
            <person name="Hwang C.Y."/>
        </authorList>
    </citation>
    <scope>NUCLEOTIDE SEQUENCE [LARGE SCALE GENOMIC DNA]</scope>
    <source>
        <strain evidence="8 10">M2</strain>
    </source>
</reference>
<proteinExistence type="inferred from homology"/>
<dbReference type="Pfam" id="PF00282">
    <property type="entry name" value="Pyridoxal_deC"/>
    <property type="match status" value="1"/>
</dbReference>
<evidence type="ECO:0000256" key="6">
    <source>
        <dbReference type="PIRSR" id="PIRSR602129-50"/>
    </source>
</evidence>
<gene>
    <name evidence="9" type="primary">panP</name>
    <name evidence="9" type="ORF">EGC77_15290</name>
    <name evidence="8" type="ORF">EGC80_12720</name>
</gene>
<dbReference type="AlphaFoldDB" id="A0A3N4DWV8"/>
<dbReference type="PANTHER" id="PTHR45677:SF8">
    <property type="entry name" value="CYSTEINE SULFINIC ACID DECARBOXYLASE"/>
    <property type="match status" value="1"/>
</dbReference>
<dbReference type="GO" id="GO:0016831">
    <property type="term" value="F:carboxy-lyase activity"/>
    <property type="evidence" value="ECO:0007669"/>
    <property type="project" value="UniProtKB-KW"/>
</dbReference>
<dbReference type="GO" id="GO:0019752">
    <property type="term" value="P:carboxylic acid metabolic process"/>
    <property type="evidence" value="ECO:0007669"/>
    <property type="project" value="InterPro"/>
</dbReference>
<dbReference type="EMBL" id="CP034073">
    <property type="protein sequence ID" value="AZG35662.1"/>
    <property type="molecule type" value="Genomic_DNA"/>
</dbReference>
<keyword evidence="5 7" id="KW-0456">Lyase</keyword>
<evidence type="ECO:0000256" key="5">
    <source>
        <dbReference type="ARBA" id="ARBA00023239"/>
    </source>
</evidence>
<evidence type="ECO:0000256" key="1">
    <source>
        <dbReference type="ARBA" id="ARBA00001933"/>
    </source>
</evidence>
<evidence type="ECO:0000313" key="11">
    <source>
        <dbReference type="Proteomes" id="UP000278855"/>
    </source>
</evidence>
<dbReference type="InterPro" id="IPR015424">
    <property type="entry name" value="PyrdxlP-dep_Trfase"/>
</dbReference>
<dbReference type="Gene3D" id="3.40.640.10">
    <property type="entry name" value="Type I PLP-dependent aspartate aminotransferase-like (Major domain)"/>
    <property type="match status" value="1"/>
</dbReference>
<evidence type="ECO:0000256" key="2">
    <source>
        <dbReference type="ARBA" id="ARBA00009533"/>
    </source>
</evidence>
<name>A0A3N4DWV8_9GAMM</name>
<dbReference type="FunFam" id="3.40.640.10:FF:000141">
    <property type="entry name" value="Glutamate decarboxylase"/>
    <property type="match status" value="1"/>
</dbReference>
<dbReference type="InterPro" id="IPR002129">
    <property type="entry name" value="PyrdxlP-dep_de-COase"/>
</dbReference>
<dbReference type="OrthoDB" id="9803665at2"/>
<dbReference type="Proteomes" id="UP000278855">
    <property type="component" value="Unassembled WGS sequence"/>
</dbReference>
<dbReference type="SUPFAM" id="SSF53383">
    <property type="entry name" value="PLP-dependent transferases"/>
    <property type="match status" value="1"/>
</dbReference>
<keyword evidence="10" id="KW-1185">Reference proteome</keyword>
<comment type="similarity">
    <text evidence="2 7">Belongs to the group II decarboxylase family.</text>
</comment>
<keyword evidence="3" id="KW-0210">Decarboxylase</keyword>
<dbReference type="GO" id="GO:0005737">
    <property type="term" value="C:cytoplasm"/>
    <property type="evidence" value="ECO:0007669"/>
    <property type="project" value="TreeGrafter"/>
</dbReference>
<dbReference type="NCBIfam" id="TIGR03799">
    <property type="entry name" value="NOD_PanD_pyr"/>
    <property type="match status" value="1"/>
</dbReference>
<reference evidence="11" key="2">
    <citation type="submission" date="2018-11" db="EMBL/GenBank/DDBJ databases">
        <title>Shewanella sp. R106.</title>
        <authorList>
            <person name="Hwang Y.J."/>
            <person name="Hwang C.Y."/>
        </authorList>
    </citation>
    <scope>NUCLEOTIDE SEQUENCE [LARGE SCALE GENOMIC DNA]</scope>
    <source>
        <strain evidence="11">R106</strain>
    </source>
</reference>
<evidence type="ECO:0000256" key="4">
    <source>
        <dbReference type="ARBA" id="ARBA00022898"/>
    </source>
</evidence>
<evidence type="ECO:0000313" key="10">
    <source>
        <dbReference type="Proteomes" id="UP000273778"/>
    </source>
</evidence>
<evidence type="ECO:0000256" key="7">
    <source>
        <dbReference type="RuleBase" id="RU000382"/>
    </source>
</evidence>
<protein>
    <submittedName>
        <fullName evidence="8 9">Pyridoxal-dependent aspartate 1-decarboxylase</fullName>
    </submittedName>
</protein>
<evidence type="ECO:0000313" key="8">
    <source>
        <dbReference type="EMBL" id="AZG35662.1"/>
    </source>
</evidence>
<evidence type="ECO:0000256" key="3">
    <source>
        <dbReference type="ARBA" id="ARBA00022793"/>
    </source>
</evidence>
<keyword evidence="4 6" id="KW-0663">Pyridoxal phosphate</keyword>
<comment type="cofactor">
    <cofactor evidence="1 6 7">
        <name>pyridoxal 5'-phosphate</name>
        <dbReference type="ChEBI" id="CHEBI:597326"/>
    </cofactor>
</comment>
<evidence type="ECO:0000313" key="9">
    <source>
        <dbReference type="EMBL" id="RPA30415.1"/>
    </source>
</evidence>
<feature type="modified residue" description="N6-(pyridoxal phosphate)lysine" evidence="6">
    <location>
        <position position="339"/>
    </location>
</feature>
<dbReference type="Proteomes" id="UP000273778">
    <property type="component" value="Chromosome"/>
</dbReference>
<dbReference type="RefSeq" id="WP_101030276.1">
    <property type="nucleotide sequence ID" value="NZ_CP034073.1"/>
</dbReference>
<dbReference type="InterPro" id="IPR015422">
    <property type="entry name" value="PyrdxlP-dep_Trfase_small"/>
</dbReference>
<accession>A0A3N4DWV8</accession>
<dbReference type="KEGG" id="spsr:EGC80_12720"/>
<sequence length="546" mass="60410">MTSKIPRKASASEDSLLRIFTAPEASTSTLSIIEQKLSQDLAGFLGNSIAALEKPLSEIETDFNAYQIPSEPKFVSDYADEIMQNLVAHSVHTAAPSFIGHMTSALPYFVLPLSKIMVGLNQNLVKIETSKAFTPLERQVLGMMHHLVYQQSDDFYHQWMHSANHSLGAFCSGGTVANITALWIARNRLLQPSGEFKGITREGMTKALRFYGYDDLAILVSDRGHYSLGKSADLLGIGRDNIISIATDEHHKVDVVAMRETAAKLAQQNIKVMAIVGVAGTTETGNVDPLTELAALSRELNCHFHVDAAWGGASLLSNKYRHLLNGIELADSVTIDAHKQMYVPMGAGMVLFKDPELANAIVHHAEYILRVGSKDLGSHTLEGSRPGMAMLVHACLQIIGRDGYEILINNSLEKARYFASIIDRHVDFELVTAPELCLLTYRYVPKSVQAILTKAISNNDTELVLKINELLDGLTQFIQKYQREQGKSFVSRTRIKPAKYFRQQTTVFRVVLANPLTSHQILHDVLTEQVEIAALDSEYLPQLLAL</sequence>